<gene>
    <name evidence="3" type="ORF">ATK86_6724</name>
</gene>
<accession>A0A2N3VKT7</accession>
<dbReference type="Pfam" id="PF11887">
    <property type="entry name" value="Mce4_CUP1"/>
    <property type="match status" value="1"/>
</dbReference>
<name>A0A2N3VKT7_9NOCA</name>
<dbReference type="InterPro" id="IPR024516">
    <property type="entry name" value="Mce_C"/>
</dbReference>
<evidence type="ECO:0000313" key="4">
    <source>
        <dbReference type="Proteomes" id="UP000233766"/>
    </source>
</evidence>
<dbReference type="GO" id="GO:0005576">
    <property type="term" value="C:extracellular region"/>
    <property type="evidence" value="ECO:0007669"/>
    <property type="project" value="TreeGrafter"/>
</dbReference>
<evidence type="ECO:0000259" key="2">
    <source>
        <dbReference type="Pfam" id="PF11887"/>
    </source>
</evidence>
<dbReference type="NCBIfam" id="TIGR00996">
    <property type="entry name" value="Mtu_fam_mce"/>
    <property type="match status" value="1"/>
</dbReference>
<dbReference type="PANTHER" id="PTHR33371">
    <property type="entry name" value="INTERMEMBRANE PHOSPHOLIPID TRANSPORT SYSTEM BINDING PROTEIN MLAD-RELATED"/>
    <property type="match status" value="1"/>
</dbReference>
<comment type="caution">
    <text evidence="3">The sequence shown here is derived from an EMBL/GenBank/DDBJ whole genome shotgun (WGS) entry which is preliminary data.</text>
</comment>
<evidence type="ECO:0000259" key="1">
    <source>
        <dbReference type="Pfam" id="PF02470"/>
    </source>
</evidence>
<dbReference type="EMBL" id="PJMW01000002">
    <property type="protein sequence ID" value="PKV82238.1"/>
    <property type="molecule type" value="Genomic_DNA"/>
</dbReference>
<dbReference type="InterPro" id="IPR003399">
    <property type="entry name" value="Mce/MlaD"/>
</dbReference>
<protein>
    <submittedName>
        <fullName evidence="3">Phospholipid/cholesterol/gamma-HCH transport system substrate-binding protein</fullName>
    </submittedName>
</protein>
<dbReference type="AlphaFoldDB" id="A0A2N3VKT7"/>
<keyword evidence="4" id="KW-1185">Reference proteome</keyword>
<sequence>MKKTRDLAGLTAFLVVAALLIWMVRVTLQRDVTGDTHSYSAVFSDVSGLRVGDDVRVAGVQVGRVDSIRIYGPHAEVGFRIQRDQLVYGNTIASVTYQNLIGQRYLGLSRAESGDPAKLAPGARIPLDRTEPSFDLSGLLNGFQPLFSALDPQDVDNLTSALIRALQGDDGAVAALITETATLVQSFAGPDQILGALIDNLSAVMTTLAGQSAGLQTTFAQTRKIFDALESRRDTLLDQTAQISTTVADAAAVVDGAGPSLTEFMNREPGFARHFVDGKERFAFLGFNLPQLFQSMIRATDAGAFVNAYVCDISFSIIPGLDPVIAQILGAASPTGRPQHSAICR</sequence>
<dbReference type="Proteomes" id="UP000233766">
    <property type="component" value="Unassembled WGS sequence"/>
</dbReference>
<dbReference type="InterPro" id="IPR052336">
    <property type="entry name" value="MlaD_Phospholipid_Transporter"/>
</dbReference>
<proteinExistence type="predicted"/>
<evidence type="ECO:0000313" key="3">
    <source>
        <dbReference type="EMBL" id="PKV82238.1"/>
    </source>
</evidence>
<feature type="domain" description="Mammalian cell entry C-terminal" evidence="2">
    <location>
        <begin position="116"/>
        <end position="272"/>
    </location>
</feature>
<dbReference type="GO" id="GO:0051701">
    <property type="term" value="P:biological process involved in interaction with host"/>
    <property type="evidence" value="ECO:0007669"/>
    <property type="project" value="TreeGrafter"/>
</dbReference>
<feature type="domain" description="Mce/MlaD" evidence="1">
    <location>
        <begin position="36"/>
        <end position="109"/>
    </location>
</feature>
<dbReference type="RefSeq" id="WP_101467831.1">
    <property type="nucleotide sequence ID" value="NZ_PJMW01000002.1"/>
</dbReference>
<dbReference type="InterPro" id="IPR005693">
    <property type="entry name" value="Mce"/>
</dbReference>
<organism evidence="3 4">
    <name type="scientific">Nocardia fluminea</name>
    <dbReference type="NCBI Taxonomy" id="134984"/>
    <lineage>
        <taxon>Bacteria</taxon>
        <taxon>Bacillati</taxon>
        <taxon>Actinomycetota</taxon>
        <taxon>Actinomycetes</taxon>
        <taxon>Mycobacteriales</taxon>
        <taxon>Nocardiaceae</taxon>
        <taxon>Nocardia</taxon>
    </lineage>
</organism>
<dbReference type="OrthoDB" id="338143at2"/>
<dbReference type="PANTHER" id="PTHR33371:SF17">
    <property type="entry name" value="MCE-FAMILY PROTEIN MCE1B"/>
    <property type="match status" value="1"/>
</dbReference>
<reference evidence="3 4" key="1">
    <citation type="submission" date="2017-12" db="EMBL/GenBank/DDBJ databases">
        <title>Sequencing the genomes of 1000 Actinobacteria strains.</title>
        <authorList>
            <person name="Klenk H.-P."/>
        </authorList>
    </citation>
    <scope>NUCLEOTIDE SEQUENCE [LARGE SCALE GENOMIC DNA]</scope>
    <source>
        <strain evidence="3 4">DSM 44489</strain>
    </source>
</reference>
<dbReference type="Pfam" id="PF02470">
    <property type="entry name" value="MlaD"/>
    <property type="match status" value="1"/>
</dbReference>